<reference evidence="7 8" key="1">
    <citation type="submission" date="2018-02" db="EMBL/GenBank/DDBJ databases">
        <title>Draft genome sequence of bacterial isolates from marine environment.</title>
        <authorList>
            <person name="Singh S.K."/>
            <person name="Hill R."/>
            <person name="Major S."/>
            <person name="Cai H."/>
            <person name="Li Y."/>
        </authorList>
    </citation>
    <scope>NUCLEOTIDE SEQUENCE [LARGE SCALE GENOMIC DNA]</scope>
    <source>
        <strain evidence="7 8">IMET F</strain>
    </source>
</reference>
<dbReference type="InterPro" id="IPR036188">
    <property type="entry name" value="FAD/NAD-bd_sf"/>
</dbReference>
<dbReference type="Gene3D" id="3.30.9.10">
    <property type="entry name" value="D-Amino Acid Oxidase, subunit A, domain 2"/>
    <property type="match status" value="1"/>
</dbReference>
<evidence type="ECO:0000256" key="4">
    <source>
        <dbReference type="ARBA" id="ARBA00023014"/>
    </source>
</evidence>
<dbReference type="InterPro" id="IPR017941">
    <property type="entry name" value="Rieske_2Fe-2S"/>
</dbReference>
<evidence type="ECO:0000256" key="1">
    <source>
        <dbReference type="ARBA" id="ARBA00022714"/>
    </source>
</evidence>
<dbReference type="GO" id="GO:0005737">
    <property type="term" value="C:cytoplasm"/>
    <property type="evidence" value="ECO:0007669"/>
    <property type="project" value="TreeGrafter"/>
</dbReference>
<evidence type="ECO:0000256" key="2">
    <source>
        <dbReference type="ARBA" id="ARBA00022723"/>
    </source>
</evidence>
<evidence type="ECO:0000313" key="8">
    <source>
        <dbReference type="Proteomes" id="UP000238565"/>
    </source>
</evidence>
<dbReference type="AlphaFoldDB" id="A0A2S7I8F7"/>
<dbReference type="InterPro" id="IPR006076">
    <property type="entry name" value="FAD-dep_OxRdtase"/>
</dbReference>
<dbReference type="GO" id="GO:0051537">
    <property type="term" value="F:2 iron, 2 sulfur cluster binding"/>
    <property type="evidence" value="ECO:0007669"/>
    <property type="project" value="UniProtKB-KW"/>
</dbReference>
<dbReference type="Pfam" id="PF00355">
    <property type="entry name" value="Rieske"/>
    <property type="match status" value="1"/>
</dbReference>
<dbReference type="GO" id="GO:0046872">
    <property type="term" value="F:metal ion binding"/>
    <property type="evidence" value="ECO:0007669"/>
    <property type="project" value="UniProtKB-KW"/>
</dbReference>
<dbReference type="Proteomes" id="UP000238565">
    <property type="component" value="Unassembled WGS sequence"/>
</dbReference>
<sequence length="514" mass="58399">MKRDGHLKSFWQDAGYQHQNIPPPTNDFDTIIVGAGLSGISIAMELQKRGKKCLVLEKNDIASGTSSGTTAHINNFFDCSYDQIIRNFGEKEAQIIAEHAQGVYHTIHTYIKKYALDCDYEECDFYLFSAEKKQDALLRKIFEGHYKVSLPTAITTEFPFDIQTHSIIKIKGQAHFHPLKYIHGLFHHFEQQGGYLLTRALVEDYEKTEDGIRISLGKDKIFTAKNLVWATHVPPGNNRFNLLVAPYRSYALSAKMLFPPPKAAQAADLHEPYHYFRYHKKDHQYYLIIGGFDHKTGHLENTENSFQQLIAYAKEHFRIGEICEKWSSQYYVPADGLPYIGKMPGEENIYISTGYNGNGMTWGTLSAEVIADLIEGKENELAKIISPERIKIIASASQAIKENTDAFLHFIKSQWTESTHHLLDEMSFDEGKVVEIEQKKVAVYKDIEGNFSFLSAVCPHMGCTVKFNKAEQSWDCPCHGSRFDTSGKLLNGPSTQGLEELQILKPSKTEKHEK</sequence>
<evidence type="ECO:0000256" key="5">
    <source>
        <dbReference type="ARBA" id="ARBA00023157"/>
    </source>
</evidence>
<dbReference type="InterPro" id="IPR036922">
    <property type="entry name" value="Rieske_2Fe-2S_sf"/>
</dbReference>
<comment type="caution">
    <text evidence="7">The sequence shown here is derived from an EMBL/GenBank/DDBJ whole genome shotgun (WGS) entry which is preliminary data.</text>
</comment>
<dbReference type="InterPro" id="IPR005805">
    <property type="entry name" value="Rieske_Fe-S_prot_C"/>
</dbReference>
<evidence type="ECO:0000313" key="7">
    <source>
        <dbReference type="EMBL" id="PPZ92858.1"/>
    </source>
</evidence>
<protein>
    <submittedName>
        <fullName evidence="7">Oxidoreductase</fullName>
    </submittedName>
</protein>
<dbReference type="PANTHER" id="PTHR13847:SF281">
    <property type="entry name" value="FAD DEPENDENT OXIDOREDUCTASE DOMAIN-CONTAINING PROTEIN"/>
    <property type="match status" value="1"/>
</dbReference>
<dbReference type="SUPFAM" id="SSF51905">
    <property type="entry name" value="FAD/NAD(P)-binding domain"/>
    <property type="match status" value="1"/>
</dbReference>
<dbReference type="EMBL" id="PTPZ01000001">
    <property type="protein sequence ID" value="PPZ92858.1"/>
    <property type="molecule type" value="Genomic_DNA"/>
</dbReference>
<keyword evidence="4" id="KW-0411">Iron-sulfur</keyword>
<keyword evidence="3" id="KW-0408">Iron</keyword>
<organism evidence="7 8">
    <name type="scientific">Cloacibacterium normanense</name>
    <dbReference type="NCBI Taxonomy" id="237258"/>
    <lineage>
        <taxon>Bacteria</taxon>
        <taxon>Pseudomonadati</taxon>
        <taxon>Bacteroidota</taxon>
        <taxon>Flavobacteriia</taxon>
        <taxon>Flavobacteriales</taxon>
        <taxon>Weeksellaceae</taxon>
    </lineage>
</organism>
<dbReference type="PRINTS" id="PR00162">
    <property type="entry name" value="RIESKE"/>
</dbReference>
<dbReference type="Gene3D" id="3.50.50.60">
    <property type="entry name" value="FAD/NAD(P)-binding domain"/>
    <property type="match status" value="1"/>
</dbReference>
<keyword evidence="2" id="KW-0479">Metal-binding</keyword>
<gene>
    <name evidence="7" type="ORF">C3729_02300</name>
</gene>
<keyword evidence="5" id="KW-1015">Disulfide bond</keyword>
<dbReference type="GO" id="GO:0016020">
    <property type="term" value="C:membrane"/>
    <property type="evidence" value="ECO:0007669"/>
    <property type="project" value="InterPro"/>
</dbReference>
<dbReference type="PANTHER" id="PTHR13847">
    <property type="entry name" value="SARCOSINE DEHYDROGENASE-RELATED"/>
    <property type="match status" value="1"/>
</dbReference>
<feature type="domain" description="Rieske" evidence="6">
    <location>
        <begin position="420"/>
        <end position="503"/>
    </location>
</feature>
<accession>A0A2S7I8F7</accession>
<evidence type="ECO:0000256" key="3">
    <source>
        <dbReference type="ARBA" id="ARBA00023004"/>
    </source>
</evidence>
<keyword evidence="1" id="KW-0001">2Fe-2S</keyword>
<dbReference type="SUPFAM" id="SSF50022">
    <property type="entry name" value="ISP domain"/>
    <property type="match status" value="1"/>
</dbReference>
<evidence type="ECO:0000259" key="6">
    <source>
        <dbReference type="PROSITE" id="PS51296"/>
    </source>
</evidence>
<proteinExistence type="predicted"/>
<dbReference type="Gene3D" id="2.102.10.10">
    <property type="entry name" value="Rieske [2Fe-2S] iron-sulphur domain"/>
    <property type="match status" value="1"/>
</dbReference>
<name>A0A2S7I8F7_9FLAO</name>
<dbReference type="PROSITE" id="PS51296">
    <property type="entry name" value="RIESKE"/>
    <property type="match status" value="1"/>
</dbReference>
<dbReference type="Pfam" id="PF01266">
    <property type="entry name" value="DAO"/>
    <property type="match status" value="1"/>
</dbReference>
<dbReference type="RefSeq" id="WP_104792651.1">
    <property type="nucleotide sequence ID" value="NZ_PTPZ01000001.1"/>
</dbReference>